<dbReference type="SMART" id="SM00432">
    <property type="entry name" value="MADS"/>
    <property type="match status" value="1"/>
</dbReference>
<dbReference type="Proteomes" id="UP001419268">
    <property type="component" value="Unassembled WGS sequence"/>
</dbReference>
<dbReference type="GO" id="GO:0000978">
    <property type="term" value="F:RNA polymerase II cis-regulatory region sequence-specific DNA binding"/>
    <property type="evidence" value="ECO:0007669"/>
    <property type="project" value="TreeGrafter"/>
</dbReference>
<dbReference type="PRINTS" id="PR00404">
    <property type="entry name" value="MADSDOMAIN"/>
</dbReference>
<evidence type="ECO:0000256" key="2">
    <source>
        <dbReference type="ARBA" id="ARBA00023015"/>
    </source>
</evidence>
<keyword evidence="2" id="KW-0805">Transcription regulation</keyword>
<keyword evidence="4" id="KW-0804">Transcription</keyword>
<keyword evidence="5" id="KW-0539">Nucleus</keyword>
<protein>
    <recommendedName>
        <fullName evidence="6">MADS-box domain-containing protein</fullName>
    </recommendedName>
</protein>
<comment type="subcellular location">
    <subcellularLocation>
        <location evidence="1">Nucleus</location>
    </subcellularLocation>
</comment>
<dbReference type="PANTHER" id="PTHR11945:SF176">
    <property type="entry name" value="MADS-BOX TRANSCRIPTION FACTOR FAMILY PROTEIN"/>
    <property type="match status" value="1"/>
</dbReference>
<dbReference type="GO" id="GO:0045944">
    <property type="term" value="P:positive regulation of transcription by RNA polymerase II"/>
    <property type="evidence" value="ECO:0007669"/>
    <property type="project" value="InterPro"/>
</dbReference>
<dbReference type="Gene3D" id="3.40.1810.10">
    <property type="entry name" value="Transcription factor, MADS-box"/>
    <property type="match status" value="1"/>
</dbReference>
<dbReference type="PROSITE" id="PS50066">
    <property type="entry name" value="MADS_BOX_2"/>
    <property type="match status" value="1"/>
</dbReference>
<keyword evidence="8" id="KW-1185">Reference proteome</keyword>
<evidence type="ECO:0000256" key="4">
    <source>
        <dbReference type="ARBA" id="ARBA00023163"/>
    </source>
</evidence>
<name>A0AAP0IC81_9MAGN</name>
<accession>A0AAP0IC81</accession>
<evidence type="ECO:0000256" key="3">
    <source>
        <dbReference type="ARBA" id="ARBA00023125"/>
    </source>
</evidence>
<dbReference type="GO" id="GO:0000981">
    <property type="term" value="F:DNA-binding transcription factor activity, RNA polymerase II-specific"/>
    <property type="evidence" value="ECO:0007669"/>
    <property type="project" value="InterPro"/>
</dbReference>
<comment type="caution">
    <text evidence="7">The sequence shown here is derived from an EMBL/GenBank/DDBJ whole genome shotgun (WGS) entry which is preliminary data.</text>
</comment>
<dbReference type="GO" id="GO:0005634">
    <property type="term" value="C:nucleus"/>
    <property type="evidence" value="ECO:0007669"/>
    <property type="project" value="UniProtKB-SubCell"/>
</dbReference>
<dbReference type="GO" id="GO:0046983">
    <property type="term" value="F:protein dimerization activity"/>
    <property type="evidence" value="ECO:0007669"/>
    <property type="project" value="InterPro"/>
</dbReference>
<evidence type="ECO:0000259" key="6">
    <source>
        <dbReference type="PROSITE" id="PS50066"/>
    </source>
</evidence>
<feature type="domain" description="MADS-box" evidence="6">
    <location>
        <begin position="27"/>
        <end position="87"/>
    </location>
</feature>
<keyword evidence="3" id="KW-0238">DNA-binding</keyword>
<evidence type="ECO:0000313" key="8">
    <source>
        <dbReference type="Proteomes" id="UP001419268"/>
    </source>
</evidence>
<dbReference type="InterPro" id="IPR002100">
    <property type="entry name" value="TF_MADSbox"/>
</dbReference>
<evidence type="ECO:0000313" key="7">
    <source>
        <dbReference type="EMBL" id="KAK9112557.1"/>
    </source>
</evidence>
<dbReference type="AlphaFoldDB" id="A0AAP0IC81"/>
<sequence length="327" mass="38332">MVKTSRSRKLTKMDEIATMVSGGRRRGARRRGVVESISDPKLRRATFFKRYKNQKKKLYELTTLCDVEAFMICFGPNGELHTWPEDPRELRRVLHRYMGIQRSEREKRVTGVADFVDARNKKLQWELKRVKKKENYDEEMSTTSKIFGWDSRMDGFDEESMKELLCSLENNIKFLKEKIETMKSSHDDDDENTTTHHMITTATSEMASLVDHQITPNYIFDDDSQFYHQTQPQFPVFEQPVMYPIEHYYNTQFPNNSQFFGFELWDPTMGSSLINNPFSFSTGTVYEAQPIQAIMLPPLGLPPVPLTNPTTNYNFQNFDVNPYGTWF</sequence>
<organism evidence="7 8">
    <name type="scientific">Stephania cephalantha</name>
    <dbReference type="NCBI Taxonomy" id="152367"/>
    <lineage>
        <taxon>Eukaryota</taxon>
        <taxon>Viridiplantae</taxon>
        <taxon>Streptophyta</taxon>
        <taxon>Embryophyta</taxon>
        <taxon>Tracheophyta</taxon>
        <taxon>Spermatophyta</taxon>
        <taxon>Magnoliopsida</taxon>
        <taxon>Ranunculales</taxon>
        <taxon>Menispermaceae</taxon>
        <taxon>Menispermoideae</taxon>
        <taxon>Cissampelideae</taxon>
        <taxon>Stephania</taxon>
    </lineage>
</organism>
<dbReference type="Pfam" id="PF00319">
    <property type="entry name" value="SRF-TF"/>
    <property type="match status" value="1"/>
</dbReference>
<dbReference type="PANTHER" id="PTHR11945">
    <property type="entry name" value="MADS BOX PROTEIN"/>
    <property type="match status" value="1"/>
</dbReference>
<proteinExistence type="predicted"/>
<dbReference type="CDD" id="cd00266">
    <property type="entry name" value="MADS_SRF_like"/>
    <property type="match status" value="1"/>
</dbReference>
<dbReference type="SUPFAM" id="SSF55455">
    <property type="entry name" value="SRF-like"/>
    <property type="match status" value="1"/>
</dbReference>
<evidence type="ECO:0000256" key="5">
    <source>
        <dbReference type="ARBA" id="ARBA00023242"/>
    </source>
</evidence>
<dbReference type="EMBL" id="JBBNAG010000008">
    <property type="protein sequence ID" value="KAK9112557.1"/>
    <property type="molecule type" value="Genomic_DNA"/>
</dbReference>
<evidence type="ECO:0000256" key="1">
    <source>
        <dbReference type="ARBA" id="ARBA00004123"/>
    </source>
</evidence>
<reference evidence="7 8" key="1">
    <citation type="submission" date="2024-01" db="EMBL/GenBank/DDBJ databases">
        <title>Genome assemblies of Stephania.</title>
        <authorList>
            <person name="Yang L."/>
        </authorList>
    </citation>
    <scope>NUCLEOTIDE SEQUENCE [LARGE SCALE GENOMIC DNA]</scope>
    <source>
        <strain evidence="7">JXDWG</strain>
        <tissue evidence="7">Leaf</tissue>
    </source>
</reference>
<gene>
    <name evidence="7" type="ORF">Scep_020076</name>
</gene>
<dbReference type="InterPro" id="IPR036879">
    <property type="entry name" value="TF_MADSbox_sf"/>
</dbReference>
<dbReference type="InterPro" id="IPR033897">
    <property type="entry name" value="SRF-like_MADS-box"/>
</dbReference>